<comment type="caution">
    <text evidence="2">The sequence shown here is derived from an EMBL/GenBank/DDBJ whole genome shotgun (WGS) entry which is preliminary data.</text>
</comment>
<dbReference type="EMBL" id="JASJOS010000019">
    <property type="protein sequence ID" value="MDJ1485242.1"/>
    <property type="molecule type" value="Genomic_DNA"/>
</dbReference>
<dbReference type="InterPro" id="IPR025293">
    <property type="entry name" value="YfiR/HmsC-like"/>
</dbReference>
<evidence type="ECO:0000313" key="3">
    <source>
        <dbReference type="Proteomes" id="UP001241110"/>
    </source>
</evidence>
<reference evidence="2" key="1">
    <citation type="submission" date="2023-05" db="EMBL/GenBank/DDBJ databases">
        <authorList>
            <person name="Zhang X."/>
        </authorList>
    </citation>
    <scope>NUCLEOTIDE SEQUENCE</scope>
    <source>
        <strain evidence="2">YF14B1</strain>
    </source>
</reference>
<feature type="chain" id="PRO_5042148555" evidence="1">
    <location>
        <begin position="25"/>
        <end position="179"/>
    </location>
</feature>
<protein>
    <submittedName>
        <fullName evidence="2">YfiR family protein</fullName>
    </submittedName>
</protein>
<organism evidence="2 3">
    <name type="scientific">Xanthocytophaga flava</name>
    <dbReference type="NCBI Taxonomy" id="3048013"/>
    <lineage>
        <taxon>Bacteria</taxon>
        <taxon>Pseudomonadati</taxon>
        <taxon>Bacteroidota</taxon>
        <taxon>Cytophagia</taxon>
        <taxon>Cytophagales</taxon>
        <taxon>Rhodocytophagaceae</taxon>
        <taxon>Xanthocytophaga</taxon>
    </lineage>
</organism>
<sequence length="179" mass="19871">MKRYYSLIYIVVFSLVLPVLQASAQQVDSKLTCIFIYNFTKYIKWPPNTESGDFVIGVLGDSPVEAELQKLTSKLKVNGVRNIAVKKFSSDANVSTLQTCHILYISKKESKTLKELNSTLSNSSTLLVSEGMGMANKGSTISIYIDEETDQIKLELNKKMLESHKLKASSELLALAVVI</sequence>
<gene>
    <name evidence="2" type="ORF">QNI16_32385</name>
</gene>
<evidence type="ECO:0000313" key="2">
    <source>
        <dbReference type="EMBL" id="MDJ1485242.1"/>
    </source>
</evidence>
<keyword evidence="1" id="KW-0732">Signal</keyword>
<dbReference type="Pfam" id="PF13689">
    <property type="entry name" value="DUF4154"/>
    <property type="match status" value="1"/>
</dbReference>
<proteinExistence type="predicted"/>
<name>A0AAE3QTL8_9BACT</name>
<dbReference type="RefSeq" id="WP_313987529.1">
    <property type="nucleotide sequence ID" value="NZ_JASJOS010000019.1"/>
</dbReference>
<accession>A0AAE3QTL8</accession>
<dbReference type="AlphaFoldDB" id="A0AAE3QTL8"/>
<evidence type="ECO:0000256" key="1">
    <source>
        <dbReference type="SAM" id="SignalP"/>
    </source>
</evidence>
<dbReference type="Proteomes" id="UP001241110">
    <property type="component" value="Unassembled WGS sequence"/>
</dbReference>
<feature type="signal peptide" evidence="1">
    <location>
        <begin position="1"/>
        <end position="24"/>
    </location>
</feature>